<reference evidence="1 2" key="1">
    <citation type="submission" date="2018-10" db="EMBL/GenBank/DDBJ databases">
        <title>Genomic Encyclopedia of Archaeal and Bacterial Type Strains, Phase II (KMG-II): from individual species to whole genera.</title>
        <authorList>
            <person name="Goeker M."/>
        </authorList>
    </citation>
    <scope>NUCLEOTIDE SEQUENCE [LARGE SCALE GENOMIC DNA]</scope>
    <source>
        <strain evidence="1 2">DSM 23424</strain>
    </source>
</reference>
<dbReference type="Gene3D" id="3.40.50.10600">
    <property type="entry name" value="SpoIIaa-like domains"/>
    <property type="match status" value="1"/>
</dbReference>
<evidence type="ECO:0008006" key="3">
    <source>
        <dbReference type="Google" id="ProtNLM"/>
    </source>
</evidence>
<evidence type="ECO:0000313" key="1">
    <source>
        <dbReference type="EMBL" id="RMA58909.1"/>
    </source>
</evidence>
<keyword evidence="2" id="KW-1185">Reference proteome</keyword>
<protein>
    <recommendedName>
        <fullName evidence="3">SpoIIAA-like protein</fullName>
    </recommendedName>
</protein>
<proteinExistence type="predicted"/>
<dbReference type="OrthoDB" id="1144359at2"/>
<dbReference type="RefSeq" id="WP_121907846.1">
    <property type="nucleotide sequence ID" value="NZ_REFC01000013.1"/>
</dbReference>
<dbReference type="Proteomes" id="UP000271339">
    <property type="component" value="Unassembled WGS sequence"/>
</dbReference>
<gene>
    <name evidence="1" type="ORF">BXY75_2291</name>
</gene>
<evidence type="ECO:0000313" key="2">
    <source>
        <dbReference type="Proteomes" id="UP000271339"/>
    </source>
</evidence>
<accession>A0A3L9YI72</accession>
<dbReference type="SUPFAM" id="SSF52091">
    <property type="entry name" value="SpoIIaa-like"/>
    <property type="match status" value="1"/>
</dbReference>
<sequence length="133" mass="15236">MLDISNSTMVIEPLKVLDTEIGEIKIYDNLIIMEGKEDSLFSFRTGIFILLNLISQVGIRPVVYISNRVNNYSVDPNDYKYLEMIPNLKGIAVVSYSDWAKNAAKLEKRFYKKPFETFGSLDEAKEWASSLLE</sequence>
<organism evidence="1 2">
    <name type="scientific">Ulvibacter antarcticus</name>
    <dbReference type="NCBI Taxonomy" id="442714"/>
    <lineage>
        <taxon>Bacteria</taxon>
        <taxon>Pseudomonadati</taxon>
        <taxon>Bacteroidota</taxon>
        <taxon>Flavobacteriia</taxon>
        <taxon>Flavobacteriales</taxon>
        <taxon>Flavobacteriaceae</taxon>
        <taxon>Ulvibacter</taxon>
    </lineage>
</organism>
<dbReference type="InterPro" id="IPR038396">
    <property type="entry name" value="SpoIIAA-like_sf"/>
</dbReference>
<comment type="caution">
    <text evidence="1">The sequence shown here is derived from an EMBL/GenBank/DDBJ whole genome shotgun (WGS) entry which is preliminary data.</text>
</comment>
<dbReference type="AlphaFoldDB" id="A0A3L9YI72"/>
<name>A0A3L9YI72_9FLAO</name>
<dbReference type="InterPro" id="IPR036513">
    <property type="entry name" value="STAS_dom_sf"/>
</dbReference>
<dbReference type="EMBL" id="REFC01000013">
    <property type="protein sequence ID" value="RMA58909.1"/>
    <property type="molecule type" value="Genomic_DNA"/>
</dbReference>